<evidence type="ECO:0000259" key="2">
    <source>
        <dbReference type="PROSITE" id="PS50113"/>
    </source>
</evidence>
<dbReference type="EMBL" id="CP141769">
    <property type="protein sequence ID" value="WRS38578.1"/>
    <property type="molecule type" value="Genomic_DNA"/>
</dbReference>
<dbReference type="SMART" id="SM00091">
    <property type="entry name" value="PAS"/>
    <property type="match status" value="3"/>
</dbReference>
<dbReference type="Gene3D" id="3.30.450.20">
    <property type="entry name" value="PAS domain"/>
    <property type="match status" value="3"/>
</dbReference>
<dbReference type="CDD" id="cd00130">
    <property type="entry name" value="PAS"/>
    <property type="match status" value="2"/>
</dbReference>
<dbReference type="SUPFAM" id="SSF141868">
    <property type="entry name" value="EAL domain-like"/>
    <property type="match status" value="1"/>
</dbReference>
<dbReference type="InterPro" id="IPR029787">
    <property type="entry name" value="Nucleotide_cyclase"/>
</dbReference>
<dbReference type="Proteomes" id="UP001334732">
    <property type="component" value="Chromosome"/>
</dbReference>
<dbReference type="InterPro" id="IPR035919">
    <property type="entry name" value="EAL_sf"/>
</dbReference>
<dbReference type="Pfam" id="PF00989">
    <property type="entry name" value="PAS"/>
    <property type="match status" value="1"/>
</dbReference>
<dbReference type="PANTHER" id="PTHR44757:SF2">
    <property type="entry name" value="BIOFILM ARCHITECTURE MAINTENANCE PROTEIN MBAA"/>
    <property type="match status" value="1"/>
</dbReference>
<dbReference type="InterPro" id="IPR001610">
    <property type="entry name" value="PAC"/>
</dbReference>
<dbReference type="Pfam" id="PF13188">
    <property type="entry name" value="PAS_8"/>
    <property type="match status" value="1"/>
</dbReference>
<dbReference type="NCBIfam" id="TIGR00254">
    <property type="entry name" value="GGDEF"/>
    <property type="match status" value="1"/>
</dbReference>
<dbReference type="Pfam" id="PF00563">
    <property type="entry name" value="EAL"/>
    <property type="match status" value="1"/>
</dbReference>
<dbReference type="InterPro" id="IPR000014">
    <property type="entry name" value="PAS"/>
</dbReference>
<evidence type="ECO:0000259" key="4">
    <source>
        <dbReference type="PROSITE" id="PS50887"/>
    </source>
</evidence>
<feature type="domain" description="PAC" evidence="2">
    <location>
        <begin position="220"/>
        <end position="273"/>
    </location>
</feature>
<proteinExistence type="predicted"/>
<dbReference type="PANTHER" id="PTHR44757">
    <property type="entry name" value="DIGUANYLATE CYCLASE DGCP"/>
    <property type="match status" value="1"/>
</dbReference>
<dbReference type="SMART" id="SM00267">
    <property type="entry name" value="GGDEF"/>
    <property type="match status" value="1"/>
</dbReference>
<dbReference type="SMART" id="SM00052">
    <property type="entry name" value="EAL"/>
    <property type="match status" value="1"/>
</dbReference>
<feature type="domain" description="GGDEF" evidence="4">
    <location>
        <begin position="433"/>
        <end position="571"/>
    </location>
</feature>
<dbReference type="InterPro" id="IPR043128">
    <property type="entry name" value="Rev_trsase/Diguanyl_cyclase"/>
</dbReference>
<dbReference type="InterPro" id="IPR001633">
    <property type="entry name" value="EAL_dom"/>
</dbReference>
<evidence type="ECO:0000259" key="1">
    <source>
        <dbReference type="PROSITE" id="PS50112"/>
    </source>
</evidence>
<dbReference type="CDD" id="cd01949">
    <property type="entry name" value="GGDEF"/>
    <property type="match status" value="1"/>
</dbReference>
<evidence type="ECO:0000313" key="5">
    <source>
        <dbReference type="EMBL" id="WRS38578.1"/>
    </source>
</evidence>
<dbReference type="Gene3D" id="3.20.20.450">
    <property type="entry name" value="EAL domain"/>
    <property type="match status" value="1"/>
</dbReference>
<dbReference type="PROSITE" id="PS50112">
    <property type="entry name" value="PAS"/>
    <property type="match status" value="1"/>
</dbReference>
<dbReference type="InterPro" id="IPR000160">
    <property type="entry name" value="GGDEF_dom"/>
</dbReference>
<dbReference type="Pfam" id="PF00990">
    <property type="entry name" value="GGDEF"/>
    <property type="match status" value="1"/>
</dbReference>
<dbReference type="InterPro" id="IPR052155">
    <property type="entry name" value="Biofilm_reg_signaling"/>
</dbReference>
<dbReference type="Gene3D" id="2.10.70.100">
    <property type="match status" value="1"/>
</dbReference>
<dbReference type="SMART" id="SM00086">
    <property type="entry name" value="PAC"/>
    <property type="match status" value="2"/>
</dbReference>
<dbReference type="CDD" id="cd01948">
    <property type="entry name" value="EAL"/>
    <property type="match status" value="1"/>
</dbReference>
<dbReference type="InterPro" id="IPR000700">
    <property type="entry name" value="PAS-assoc_C"/>
</dbReference>
<feature type="domain" description="PAS" evidence="1">
    <location>
        <begin position="140"/>
        <end position="188"/>
    </location>
</feature>
<protein>
    <submittedName>
        <fullName evidence="5">EAL domain-containing protein</fullName>
    </submittedName>
</protein>
<feature type="domain" description="EAL" evidence="3">
    <location>
        <begin position="580"/>
        <end position="834"/>
    </location>
</feature>
<name>A0ABZ1CGT5_9PROT</name>
<evidence type="ECO:0000259" key="3">
    <source>
        <dbReference type="PROSITE" id="PS50883"/>
    </source>
</evidence>
<dbReference type="InterPro" id="IPR013767">
    <property type="entry name" value="PAS_fold"/>
</dbReference>
<dbReference type="PROSITE" id="PS50887">
    <property type="entry name" value="GGDEF"/>
    <property type="match status" value="1"/>
</dbReference>
<feature type="domain" description="PAC" evidence="2">
    <location>
        <begin position="349"/>
        <end position="401"/>
    </location>
</feature>
<dbReference type="SUPFAM" id="SSF55073">
    <property type="entry name" value="Nucleotide cyclase"/>
    <property type="match status" value="1"/>
</dbReference>
<dbReference type="InterPro" id="IPR035965">
    <property type="entry name" value="PAS-like_dom_sf"/>
</dbReference>
<dbReference type="Pfam" id="PF08447">
    <property type="entry name" value="PAS_3"/>
    <property type="match status" value="1"/>
</dbReference>
<reference evidence="5 6" key="1">
    <citation type="submission" date="2023-12" db="EMBL/GenBank/DDBJ databases">
        <title>Thiobacillus sedimentum sp. nov., a chemolithoautotrophic sulfur-oxidizing bacterium isolated from freshwater sediment.</title>
        <authorList>
            <person name="Luo J."/>
            <person name="Dai C."/>
        </authorList>
    </citation>
    <scope>NUCLEOTIDE SEQUENCE [LARGE SCALE GENOMIC DNA]</scope>
    <source>
        <strain evidence="5 6">SCUT-2</strain>
    </source>
</reference>
<evidence type="ECO:0000313" key="6">
    <source>
        <dbReference type="Proteomes" id="UP001334732"/>
    </source>
</evidence>
<dbReference type="InterPro" id="IPR013655">
    <property type="entry name" value="PAS_fold_3"/>
</dbReference>
<dbReference type="PROSITE" id="PS50113">
    <property type="entry name" value="PAC"/>
    <property type="match status" value="2"/>
</dbReference>
<dbReference type="PROSITE" id="PS50883">
    <property type="entry name" value="EAL"/>
    <property type="match status" value="1"/>
</dbReference>
<keyword evidence="6" id="KW-1185">Reference proteome</keyword>
<dbReference type="SUPFAM" id="SSF55785">
    <property type="entry name" value="PYP-like sensor domain (PAS domain)"/>
    <property type="match status" value="3"/>
</dbReference>
<dbReference type="Gene3D" id="3.30.70.270">
    <property type="match status" value="1"/>
</dbReference>
<dbReference type="NCBIfam" id="TIGR00229">
    <property type="entry name" value="sensory_box"/>
    <property type="match status" value="2"/>
</dbReference>
<dbReference type="RefSeq" id="WP_324779109.1">
    <property type="nucleotide sequence ID" value="NZ_CP141769.1"/>
</dbReference>
<sequence length="836" mass="92966">MAGSTPNERTSSEAEARYRALFDSMDEAVAVNEAVFDAHGELVDCIVLDVNPAFEVHAPYQAAETVGQRVTRLGWVSPERLRSWGRAHVSAAQPARFEYFHKPSGRWFSVLVTPIVDGRFFTIFSNVTERKRVEADLLDSETLLSSLIATMSEGVVMEDADARILACNPAAERILGLTAEQIMGRSSFDPRWRAVHEDGTPFRGEDHPTVTTLRTGEPQHDVTMGVHKPDGNLTWISTNSQPIYHPGDDGLKGVVASFHDITARKRVEEELRRKQAMLARTENIAHIGSWEWHVDTDTVTWSDELFRIFQLAPGDGAPSFAEQSRLYHPEDTERLRALVDDAVRSGTPYEIELRVIRKDGEMRVCLARAVAEMGPDGRARYLVGSLQDITERKRSEEAIHQLAFYDPLTGLPNRRMLQDRLHTAIVDSARSGRFGALLMLDLDHFKTINDTGGHPLGDHLLQDVAHRLRRGLREGDAVARLGGDEFVVILEELGGQSEEAAIQARTIAEKIRLDLSQPYSLQGKECHSTVSIGISLFQAGSENIQDLLQQGDLALYKAKAAGRNTTSFYEPAMQAALEQRFSLEADLRQALKLHQLQLYHQIQVDVTGRPFGAEALLRWQHPERGFVTPDHFIPLAEESGLILPIGLWVLETACAQLKAWAGNPATCDLTLAVNVSARQFRQADFVAAVESIIQASGACPSRLKLELTESVAMDDFEDSVTKMNALRLLGVHFSMDDFGTGHSSLSNLKRLPLSQVKIDRSFVRDIASDPNDAAIVNTIIAMGRTMGLQVIAEGVETEEQQDFLRRHHCDAFQGYLIGRPVPADELEKQIDAFARR</sequence>
<gene>
    <name evidence="5" type="ORF">VA613_11255</name>
</gene>
<accession>A0ABZ1CGT5</accession>
<organism evidence="5 6">
    <name type="scientific">Thiobacillus sedimenti</name>
    <dbReference type="NCBI Taxonomy" id="3110231"/>
    <lineage>
        <taxon>Bacteria</taxon>
        <taxon>Pseudomonadati</taxon>
        <taxon>Pseudomonadota</taxon>
        <taxon>Betaproteobacteria</taxon>
        <taxon>Nitrosomonadales</taxon>
        <taxon>Thiobacillaceae</taxon>
        <taxon>Thiobacillus</taxon>
    </lineage>
</organism>